<evidence type="ECO:0000256" key="5">
    <source>
        <dbReference type="ARBA" id="ARBA00022857"/>
    </source>
</evidence>
<dbReference type="EC" id="1.-.-.-" evidence="8"/>
<organism evidence="9 10">
    <name type="scientific">Oldenlandia corymbosa var. corymbosa</name>
    <dbReference type="NCBI Taxonomy" id="529605"/>
    <lineage>
        <taxon>Eukaryota</taxon>
        <taxon>Viridiplantae</taxon>
        <taxon>Streptophyta</taxon>
        <taxon>Embryophyta</taxon>
        <taxon>Tracheophyta</taxon>
        <taxon>Spermatophyta</taxon>
        <taxon>Magnoliopsida</taxon>
        <taxon>eudicotyledons</taxon>
        <taxon>Gunneridae</taxon>
        <taxon>Pentapetalae</taxon>
        <taxon>asterids</taxon>
        <taxon>lamiids</taxon>
        <taxon>Gentianales</taxon>
        <taxon>Rubiaceae</taxon>
        <taxon>Rubioideae</taxon>
        <taxon>Spermacoceae</taxon>
        <taxon>Hedyotis-Oldenlandia complex</taxon>
        <taxon>Oldenlandia</taxon>
    </lineage>
</organism>
<reference evidence="9" key="1">
    <citation type="submission" date="2023-03" db="EMBL/GenBank/DDBJ databases">
        <authorList>
            <person name="Julca I."/>
        </authorList>
    </citation>
    <scope>NUCLEOTIDE SEQUENCE</scope>
</reference>
<dbReference type="InterPro" id="IPR050346">
    <property type="entry name" value="FMO-like"/>
</dbReference>
<dbReference type="Proteomes" id="UP001161247">
    <property type="component" value="Chromosome 5"/>
</dbReference>
<dbReference type="FunFam" id="3.50.50.60:FF:000138">
    <property type="entry name" value="Flavin-containing monooxygenase"/>
    <property type="match status" value="1"/>
</dbReference>
<dbReference type="PANTHER" id="PTHR23023">
    <property type="entry name" value="DIMETHYLANILINE MONOOXYGENASE"/>
    <property type="match status" value="1"/>
</dbReference>
<gene>
    <name evidence="9" type="ORF">OLC1_LOCUS14813</name>
</gene>
<evidence type="ECO:0000256" key="3">
    <source>
        <dbReference type="ARBA" id="ARBA00022630"/>
    </source>
</evidence>
<proteinExistence type="inferred from homology"/>
<evidence type="ECO:0000256" key="6">
    <source>
        <dbReference type="ARBA" id="ARBA00023002"/>
    </source>
</evidence>
<dbReference type="InterPro" id="IPR020946">
    <property type="entry name" value="Flavin_mOase-like"/>
</dbReference>
<dbReference type="InterPro" id="IPR036188">
    <property type="entry name" value="FAD/NAD-bd_sf"/>
</dbReference>
<dbReference type="EMBL" id="OX459122">
    <property type="protein sequence ID" value="CAI9106293.1"/>
    <property type="molecule type" value="Genomic_DNA"/>
</dbReference>
<evidence type="ECO:0000256" key="4">
    <source>
        <dbReference type="ARBA" id="ARBA00022827"/>
    </source>
</evidence>
<accession>A0AAV1DF92</accession>
<dbReference type="InterPro" id="IPR000960">
    <property type="entry name" value="Flavin_mOase"/>
</dbReference>
<dbReference type="Pfam" id="PF00743">
    <property type="entry name" value="FMO-like"/>
    <property type="match status" value="2"/>
</dbReference>
<name>A0AAV1DF92_OLDCO</name>
<protein>
    <recommendedName>
        <fullName evidence="8">Flavin-containing monooxygenase</fullName>
        <ecNumber evidence="8">1.-.-.-</ecNumber>
    </recommendedName>
</protein>
<evidence type="ECO:0000256" key="7">
    <source>
        <dbReference type="ARBA" id="ARBA00023033"/>
    </source>
</evidence>
<dbReference type="SUPFAM" id="SSF51905">
    <property type="entry name" value="FAD/NAD(P)-binding domain"/>
    <property type="match status" value="2"/>
</dbReference>
<keyword evidence="5" id="KW-0521">NADP</keyword>
<evidence type="ECO:0000313" key="9">
    <source>
        <dbReference type="EMBL" id="CAI9106293.1"/>
    </source>
</evidence>
<dbReference type="PRINTS" id="PR00370">
    <property type="entry name" value="FMOXYGENASE"/>
</dbReference>
<evidence type="ECO:0000256" key="2">
    <source>
        <dbReference type="ARBA" id="ARBA00009183"/>
    </source>
</evidence>
<evidence type="ECO:0000256" key="8">
    <source>
        <dbReference type="RuleBase" id="RU361177"/>
    </source>
</evidence>
<keyword evidence="3 8" id="KW-0285">Flavoprotein</keyword>
<keyword evidence="10" id="KW-1185">Reference proteome</keyword>
<dbReference type="GO" id="GO:0004499">
    <property type="term" value="F:N,N-dimethylaniline monooxygenase activity"/>
    <property type="evidence" value="ECO:0007669"/>
    <property type="project" value="InterPro"/>
</dbReference>
<evidence type="ECO:0000256" key="1">
    <source>
        <dbReference type="ARBA" id="ARBA00001974"/>
    </source>
</evidence>
<sequence>MMKPLKIAVIGAGAAGLATAREFKKEGHVVVVYEKSDRVGGIWAYDPRVEEDPLGLDPNREIIHSSLYRSVRTTIPRELMGFLDYPFNVKDKNGVFQAFPGHEEVFQFLNNFARDFRLMELIRFSIQVVRVEQLENGKWVVEGKHERDGIIVNSEEWFDAVVVCNGHFTQPKLAKLPGIEKWPAKQIHSHNYRVPEPFRDQCVIVVGDGPSAQDISLEISTVAKEVHISSRAPGINVSKKMEKFDNLWQHPKIKYCYKNGEVEFEDETLTSADAIVHCTGYKYALPFLKTNGVVTIDDNRVGPLYKHMFPPQLAPTLSFVGIPNRANNFLMMQIQAEWVVCVLSGKAFLPSKEEMLEDVEEHYKQMESMGVPKHYTHQLPLNQFEYIDWVAAQAGLPPIDDKTKEITARLYNIYGASWVGYRDKYLQITRKLNALK</sequence>
<dbReference type="GO" id="GO:0050661">
    <property type="term" value="F:NADP binding"/>
    <property type="evidence" value="ECO:0007669"/>
    <property type="project" value="InterPro"/>
</dbReference>
<dbReference type="PIRSF" id="PIRSF000332">
    <property type="entry name" value="FMO"/>
    <property type="match status" value="1"/>
</dbReference>
<keyword evidence="4 8" id="KW-0274">FAD</keyword>
<comment type="similarity">
    <text evidence="2 8">Belongs to the FMO family.</text>
</comment>
<comment type="cofactor">
    <cofactor evidence="1 8">
        <name>FAD</name>
        <dbReference type="ChEBI" id="CHEBI:57692"/>
    </cofactor>
</comment>
<dbReference type="Gene3D" id="3.50.50.60">
    <property type="entry name" value="FAD/NAD(P)-binding domain"/>
    <property type="match status" value="2"/>
</dbReference>
<keyword evidence="7 8" id="KW-0503">Monooxygenase</keyword>
<dbReference type="GO" id="GO:0050660">
    <property type="term" value="F:flavin adenine dinucleotide binding"/>
    <property type="evidence" value="ECO:0007669"/>
    <property type="project" value="InterPro"/>
</dbReference>
<evidence type="ECO:0000313" key="10">
    <source>
        <dbReference type="Proteomes" id="UP001161247"/>
    </source>
</evidence>
<dbReference type="AlphaFoldDB" id="A0AAV1DF92"/>
<keyword evidence="6 8" id="KW-0560">Oxidoreductase</keyword>